<dbReference type="SUPFAM" id="SSF51998">
    <property type="entry name" value="PFL-like glycyl radical enzymes"/>
    <property type="match status" value="1"/>
</dbReference>
<dbReference type="InterPro" id="IPR000788">
    <property type="entry name" value="RNR_lg_C"/>
</dbReference>
<dbReference type="InterPro" id="IPR039718">
    <property type="entry name" value="Rrm1"/>
</dbReference>
<dbReference type="GO" id="GO:0004748">
    <property type="term" value="F:ribonucleoside-diphosphate reductase activity, thioredoxin disulfide as acceptor"/>
    <property type="evidence" value="ECO:0007669"/>
    <property type="project" value="TreeGrafter"/>
</dbReference>
<dbReference type="Pfam" id="PF02867">
    <property type="entry name" value="Ribonuc_red_lgC"/>
    <property type="match status" value="3"/>
</dbReference>
<dbReference type="Proteomes" id="UP000199138">
    <property type="component" value="Unassembled WGS sequence"/>
</dbReference>
<proteinExistence type="inferred from homology"/>
<dbReference type="PRINTS" id="PR01183">
    <property type="entry name" value="RIBORDTASEM1"/>
</dbReference>
<evidence type="ECO:0000313" key="3">
    <source>
        <dbReference type="EMBL" id="SFU28240.1"/>
    </source>
</evidence>
<dbReference type="NCBIfam" id="TIGR02510">
    <property type="entry name" value="NrdE-prime"/>
    <property type="match status" value="1"/>
</dbReference>
<protein>
    <submittedName>
        <fullName evidence="3">Ribonucleoside-diphosphate reductase alpha chain</fullName>
    </submittedName>
</protein>
<dbReference type="RefSeq" id="WP_177229051.1">
    <property type="nucleotide sequence ID" value="NZ_FPBK01000001.1"/>
</dbReference>
<evidence type="ECO:0000259" key="2">
    <source>
        <dbReference type="Pfam" id="PF02867"/>
    </source>
</evidence>
<gene>
    <name evidence="3" type="ORF">SAMN05216480_101339</name>
</gene>
<sequence>MFTKELPLTNETDSKLRKKLWWKNEESEQILNRGYLLKGETVEGAIDRITTAAAKRLYKPELKESFQEMIERGWMSLSSPIWANMGTERGLPISCFNVHIPDHIEGITHKLGEVIMQTKIGGGTSGYFGSLRARGSAVTDNGKSSGAVSFMKLFDTAMDTISQGGVRRGAFATYLDIDHPDIEEFLKIKDIGNPIQNLFYGVCVSDYWMQEMIDGDMDKRKVWAKVLESRQQKGLPYIFFTDNVNRNKPQVYKDKGMQVNASNLCSEIMLPSSIDESFICCLSSMNLELYDEWKDTEAVKLAIYFLDAVLQEFIVKTEDNHYLASANRFAKRHRALGLGVLGWHSYLQKNMIPFESMEAKMKTTEIFQHIQNKADKASEELARIYGEPEVLQGYGRRNTTTLAIAPTTSSSAILGQTSPGIEPFSSNYYKAGLSKGNFIRKNKYLKQLLEEKGIDNEDTWRNIMLDGGSVQKLEELSQTEKDVFKTFKEISQLEIIIQASIRQKFVDQSQSLNINIPAAVPIKEVNKLLIEAWKLGVKTLYYQRSQSVSKEMVNNLVNCSSCES</sequence>
<comment type="similarity">
    <text evidence="1">Belongs to the ribonucleoside diphosphate reductase large chain family.</text>
</comment>
<dbReference type="GO" id="GO:0005971">
    <property type="term" value="C:ribonucleoside-diphosphate reductase complex"/>
    <property type="evidence" value="ECO:0007669"/>
    <property type="project" value="TreeGrafter"/>
</dbReference>
<reference evidence="3 4" key="1">
    <citation type="submission" date="2016-10" db="EMBL/GenBank/DDBJ databases">
        <authorList>
            <person name="de Groot N.N."/>
        </authorList>
    </citation>
    <scope>NUCLEOTIDE SEQUENCE [LARGE SCALE GENOMIC DNA]</scope>
    <source>
        <strain evidence="3 4">CGMCC 1.12333</strain>
    </source>
</reference>
<accession>A0A1I7EWA9</accession>
<dbReference type="GO" id="GO:0009263">
    <property type="term" value="P:deoxyribonucleotide biosynthetic process"/>
    <property type="evidence" value="ECO:0007669"/>
    <property type="project" value="TreeGrafter"/>
</dbReference>
<evidence type="ECO:0000313" key="4">
    <source>
        <dbReference type="Proteomes" id="UP000199138"/>
    </source>
</evidence>
<name>A0A1I7EWA9_9FLAO</name>
<dbReference type="Gene3D" id="3.20.70.20">
    <property type="match status" value="1"/>
</dbReference>
<dbReference type="EMBL" id="FPBK01000001">
    <property type="protein sequence ID" value="SFU28240.1"/>
    <property type="molecule type" value="Genomic_DNA"/>
</dbReference>
<evidence type="ECO:0000256" key="1">
    <source>
        <dbReference type="ARBA" id="ARBA00010406"/>
    </source>
</evidence>
<dbReference type="NCBIfam" id="NF006577">
    <property type="entry name" value="PRK09102.1"/>
    <property type="match status" value="1"/>
</dbReference>
<keyword evidence="4" id="KW-1185">Reference proteome</keyword>
<dbReference type="GO" id="GO:0005524">
    <property type="term" value="F:ATP binding"/>
    <property type="evidence" value="ECO:0007669"/>
    <property type="project" value="TreeGrafter"/>
</dbReference>
<dbReference type="PANTHER" id="PTHR11573">
    <property type="entry name" value="RIBONUCLEOSIDE-DIPHOSPHATE REDUCTASE LARGE CHAIN"/>
    <property type="match status" value="1"/>
</dbReference>
<dbReference type="AlphaFoldDB" id="A0A1I7EWA9"/>
<dbReference type="InterPro" id="IPR013350">
    <property type="entry name" value="RNR_alpha"/>
</dbReference>
<feature type="domain" description="Ribonucleotide reductase large subunit C-terminal" evidence="2">
    <location>
        <begin position="94"/>
        <end position="214"/>
    </location>
</feature>
<feature type="domain" description="Ribonucleotide reductase large subunit C-terminal" evidence="2">
    <location>
        <begin position="392"/>
        <end position="542"/>
    </location>
</feature>
<dbReference type="PANTHER" id="PTHR11573:SF6">
    <property type="entry name" value="RIBONUCLEOSIDE-DIPHOSPHATE REDUCTASE LARGE SUBUNIT"/>
    <property type="match status" value="1"/>
</dbReference>
<feature type="domain" description="Ribonucleotide reductase large subunit C-terminal" evidence="2">
    <location>
        <begin position="217"/>
        <end position="386"/>
    </location>
</feature>
<organism evidence="3 4">
    <name type="scientific">Pustulibacterium marinum</name>
    <dbReference type="NCBI Taxonomy" id="1224947"/>
    <lineage>
        <taxon>Bacteria</taxon>
        <taxon>Pseudomonadati</taxon>
        <taxon>Bacteroidota</taxon>
        <taxon>Flavobacteriia</taxon>
        <taxon>Flavobacteriales</taxon>
        <taxon>Flavobacteriaceae</taxon>
        <taxon>Pustulibacterium</taxon>
    </lineage>
</organism>
<dbReference type="STRING" id="1224947.SAMN05216480_101339"/>